<accession>A0A0N1P395</accession>
<evidence type="ECO:0000256" key="1">
    <source>
        <dbReference type="ARBA" id="ARBA00022801"/>
    </source>
</evidence>
<reference evidence="5 6" key="1">
    <citation type="submission" date="2015-06" db="EMBL/GenBank/DDBJ databases">
        <title>Draft genome of the ant-associated black yeast Phialophora attae CBS 131958.</title>
        <authorList>
            <person name="Moreno L.F."/>
            <person name="Stielow B.J."/>
            <person name="de Hoog S."/>
            <person name="Vicente V.A."/>
            <person name="Weiss V.A."/>
            <person name="de Vries M."/>
            <person name="Cruz L.M."/>
            <person name="Souza E.M."/>
        </authorList>
    </citation>
    <scope>NUCLEOTIDE SEQUENCE [LARGE SCALE GENOMIC DNA]</scope>
    <source>
        <strain evidence="5 6">CBS 131958</strain>
    </source>
</reference>
<dbReference type="AlphaFoldDB" id="A0A0N1P395"/>
<feature type="chain" id="PRO_5005879539" description="Cutinase" evidence="4">
    <location>
        <begin position="24"/>
        <end position="357"/>
    </location>
</feature>
<dbReference type="STRING" id="1664694.A0A0N1P395"/>
<evidence type="ECO:0000313" key="5">
    <source>
        <dbReference type="EMBL" id="KPI44780.1"/>
    </source>
</evidence>
<gene>
    <name evidence="5" type="ORF">AB675_8373</name>
</gene>
<dbReference type="SMART" id="SM01110">
    <property type="entry name" value="Cutinase"/>
    <property type="match status" value="1"/>
</dbReference>
<feature type="compositionally biased region" description="Low complexity" evidence="3">
    <location>
        <begin position="273"/>
        <end position="314"/>
    </location>
</feature>
<dbReference type="InterPro" id="IPR000675">
    <property type="entry name" value="Cutinase/axe"/>
</dbReference>
<keyword evidence="2" id="KW-1015">Disulfide bond</keyword>
<feature type="region of interest" description="Disordered" evidence="3">
    <location>
        <begin position="267"/>
        <end position="318"/>
    </location>
</feature>
<dbReference type="GeneID" id="28740694"/>
<evidence type="ECO:0000256" key="4">
    <source>
        <dbReference type="SAM" id="SignalP"/>
    </source>
</evidence>
<dbReference type="GO" id="GO:0052689">
    <property type="term" value="F:carboxylic ester hydrolase activity"/>
    <property type="evidence" value="ECO:0007669"/>
    <property type="project" value="UniProtKB-ARBA"/>
</dbReference>
<proteinExistence type="predicted"/>
<evidence type="ECO:0000256" key="3">
    <source>
        <dbReference type="SAM" id="MobiDB-lite"/>
    </source>
</evidence>
<dbReference type="VEuPathDB" id="FungiDB:AB675_8373"/>
<sequence>MGVLTSSFILSSFLFAALPIINAQSSSNATKINPHIDGIPSIPQVTDCTDVHIFLAKGNNETEQGQRQLKLVDAICKATPSGVTCGHESIHFDNKYTTVFCVSLEEGAPAGQKQLLDYNKKCPDSKIIVAGYSQGAQVVGDVLGGGGGTFFQDCVQKPNAGLDPASKDHTLGKQIIAVSLCGNTRHDAGQSYNELSGSPYNGLFPRTGALLEGLNKWSNVLHDYCVESDPICTNGTDAEATGEDHLSYFDVYSGQIAGWMMEKMNAGGDEGNATSSSSTMSISTSTRSSSTRSSTASATSSSAEESSSATSSTIPTNTNDAAAATASETGAAGSGSEGMFVSLGMLMLPLLAITSLL</sequence>
<dbReference type="SUPFAM" id="SSF53474">
    <property type="entry name" value="alpha/beta-Hydrolases"/>
    <property type="match status" value="1"/>
</dbReference>
<feature type="signal peptide" evidence="4">
    <location>
        <begin position="1"/>
        <end position="23"/>
    </location>
</feature>
<dbReference type="OrthoDB" id="2586582at2759"/>
<evidence type="ECO:0008006" key="7">
    <source>
        <dbReference type="Google" id="ProtNLM"/>
    </source>
</evidence>
<dbReference type="EMBL" id="LFJN01000003">
    <property type="protein sequence ID" value="KPI44780.1"/>
    <property type="molecule type" value="Genomic_DNA"/>
</dbReference>
<comment type="caution">
    <text evidence="5">The sequence shown here is derived from an EMBL/GenBank/DDBJ whole genome shotgun (WGS) entry which is preliminary data.</text>
</comment>
<name>A0A0N1P395_9EURO</name>
<dbReference type="RefSeq" id="XP_018004743.1">
    <property type="nucleotide sequence ID" value="XM_018148814.1"/>
</dbReference>
<dbReference type="Proteomes" id="UP000038010">
    <property type="component" value="Unassembled WGS sequence"/>
</dbReference>
<keyword evidence="1" id="KW-0378">Hydrolase</keyword>
<keyword evidence="6" id="KW-1185">Reference proteome</keyword>
<dbReference type="Pfam" id="PF01083">
    <property type="entry name" value="Cutinase"/>
    <property type="match status" value="1"/>
</dbReference>
<organism evidence="5 6">
    <name type="scientific">Cyphellophora attinorum</name>
    <dbReference type="NCBI Taxonomy" id="1664694"/>
    <lineage>
        <taxon>Eukaryota</taxon>
        <taxon>Fungi</taxon>
        <taxon>Dikarya</taxon>
        <taxon>Ascomycota</taxon>
        <taxon>Pezizomycotina</taxon>
        <taxon>Eurotiomycetes</taxon>
        <taxon>Chaetothyriomycetidae</taxon>
        <taxon>Chaetothyriales</taxon>
        <taxon>Cyphellophoraceae</taxon>
        <taxon>Cyphellophora</taxon>
    </lineage>
</organism>
<dbReference type="InterPro" id="IPR029058">
    <property type="entry name" value="AB_hydrolase_fold"/>
</dbReference>
<dbReference type="Gene3D" id="3.40.50.1820">
    <property type="entry name" value="alpha/beta hydrolase"/>
    <property type="match status" value="1"/>
</dbReference>
<evidence type="ECO:0000256" key="2">
    <source>
        <dbReference type="ARBA" id="ARBA00023157"/>
    </source>
</evidence>
<evidence type="ECO:0000313" key="6">
    <source>
        <dbReference type="Proteomes" id="UP000038010"/>
    </source>
</evidence>
<keyword evidence="4" id="KW-0732">Signal</keyword>
<dbReference type="PANTHER" id="PTHR33630:SF13">
    <property type="entry name" value="ACETYLXYLAN ESTERASE"/>
    <property type="match status" value="1"/>
</dbReference>
<dbReference type="PANTHER" id="PTHR33630">
    <property type="entry name" value="CUTINASE RV1984C-RELATED-RELATED"/>
    <property type="match status" value="1"/>
</dbReference>
<protein>
    <recommendedName>
        <fullName evidence="7">Cutinase</fullName>
    </recommendedName>
</protein>